<evidence type="ECO:0000313" key="2">
    <source>
        <dbReference type="EMBL" id="EME36690.1"/>
    </source>
</evidence>
<keyword evidence="3" id="KW-1185">Reference proteome</keyword>
<dbReference type="InterPro" id="IPR001119">
    <property type="entry name" value="SLH_dom"/>
</dbReference>
<dbReference type="EMBL" id="ANHZ02000009">
    <property type="protein sequence ID" value="EME36690.1"/>
    <property type="molecule type" value="Genomic_DNA"/>
</dbReference>
<dbReference type="GO" id="GO:0008233">
    <property type="term" value="F:peptidase activity"/>
    <property type="evidence" value="ECO:0007669"/>
    <property type="project" value="UniProtKB-KW"/>
</dbReference>
<proteinExistence type="predicted"/>
<keyword evidence="2" id="KW-0378">Hydrolase</keyword>
<evidence type="ECO:0000313" key="3">
    <source>
        <dbReference type="Proteomes" id="UP000009877"/>
    </source>
</evidence>
<gene>
    <name evidence="2" type="ORF">C884_02500</name>
</gene>
<dbReference type="Proteomes" id="UP000009877">
    <property type="component" value="Unassembled WGS sequence"/>
</dbReference>
<organism evidence="2 3">
    <name type="scientific">Kocuria palustris PEL</name>
    <dbReference type="NCBI Taxonomy" id="1236550"/>
    <lineage>
        <taxon>Bacteria</taxon>
        <taxon>Bacillati</taxon>
        <taxon>Actinomycetota</taxon>
        <taxon>Actinomycetes</taxon>
        <taxon>Micrococcales</taxon>
        <taxon>Micrococcaceae</taxon>
        <taxon>Kocuria</taxon>
    </lineage>
</organism>
<name>M2YDQ8_9MICC</name>
<dbReference type="AlphaFoldDB" id="M2YDQ8"/>
<comment type="caution">
    <text evidence="2">The sequence shown here is derived from an EMBL/GenBank/DDBJ whole genome shotgun (WGS) entry which is preliminary data.</text>
</comment>
<dbReference type="RefSeq" id="WP_006214560.1">
    <property type="nucleotide sequence ID" value="NZ_ANHZ02000009.1"/>
</dbReference>
<keyword evidence="2" id="KW-0645">Protease</keyword>
<dbReference type="Pfam" id="PF00395">
    <property type="entry name" value="SLH"/>
    <property type="match status" value="3"/>
</dbReference>
<dbReference type="GO" id="GO:0006508">
    <property type="term" value="P:proteolysis"/>
    <property type="evidence" value="ECO:0007669"/>
    <property type="project" value="UniProtKB-KW"/>
</dbReference>
<feature type="domain" description="SLH" evidence="1">
    <location>
        <begin position="62"/>
        <end position="125"/>
    </location>
</feature>
<reference evidence="2 3" key="1">
    <citation type="journal article" date="2014" name="Genome Announc.">
        <title>Draft Genome Sequence of Kocuria palustris PEL.</title>
        <authorList>
            <person name="Sharma G."/>
            <person name="Khatri I."/>
            <person name="Subramanian S."/>
        </authorList>
    </citation>
    <scope>NUCLEOTIDE SEQUENCE [LARGE SCALE GENOMIC DNA]</scope>
    <source>
        <strain evidence="2 3">PEL</strain>
    </source>
</reference>
<accession>M2YDQ8</accession>
<feature type="domain" description="SLH" evidence="1">
    <location>
        <begin position="1"/>
        <end position="61"/>
    </location>
</feature>
<evidence type="ECO:0000259" key="1">
    <source>
        <dbReference type="PROSITE" id="PS51272"/>
    </source>
</evidence>
<sequence>MATFRDISSRSAFAAEIGWVSELGYLRGWGDGSFRPLSTIKRDAMAAVFHRMAGSPDFTAPGRSPFTDVRPGQQFYREMCWARERGLLNGWSDGTFRPLDPIDRNATCALFYRAAGSPAFTAPARSPFRDLTPRSAFYKEICWARSVGITTGWADGTFRPLESTARNAMAAFIRRFDLAVG</sequence>
<dbReference type="PROSITE" id="PS51272">
    <property type="entry name" value="SLH"/>
    <property type="match status" value="2"/>
</dbReference>
<protein>
    <submittedName>
        <fullName evidence="2">Minor extracellular serine protease</fullName>
    </submittedName>
</protein>